<feature type="compositionally biased region" description="Basic residues" evidence="1">
    <location>
        <begin position="442"/>
        <end position="452"/>
    </location>
</feature>
<feature type="compositionally biased region" description="Polar residues" evidence="1">
    <location>
        <begin position="78"/>
        <end position="90"/>
    </location>
</feature>
<accession>A0A3M7A8S3</accession>
<dbReference type="EMBL" id="QWIL01000113">
    <property type="protein sequence ID" value="RMY23769.1"/>
    <property type="molecule type" value="Genomic_DNA"/>
</dbReference>
<feature type="region of interest" description="Disordered" evidence="1">
    <location>
        <begin position="442"/>
        <end position="513"/>
    </location>
</feature>
<feature type="region of interest" description="Disordered" evidence="1">
    <location>
        <begin position="45"/>
        <end position="90"/>
    </location>
</feature>
<protein>
    <recommendedName>
        <fullName evidence="2">DUF7918 domain-containing protein</fullName>
    </recommendedName>
</protein>
<dbReference type="VEuPathDB" id="FungiDB:BTJ68_04916"/>
<gene>
    <name evidence="3" type="ORF">D0867_01823</name>
</gene>
<dbReference type="OrthoDB" id="5400327at2759"/>
<feature type="compositionally biased region" description="Basic and acidic residues" evidence="1">
    <location>
        <begin position="686"/>
        <end position="703"/>
    </location>
</feature>
<organism evidence="3 4">
    <name type="scientific">Hortaea werneckii</name>
    <name type="common">Black yeast</name>
    <name type="synonym">Cladosporium werneckii</name>
    <dbReference type="NCBI Taxonomy" id="91943"/>
    <lineage>
        <taxon>Eukaryota</taxon>
        <taxon>Fungi</taxon>
        <taxon>Dikarya</taxon>
        <taxon>Ascomycota</taxon>
        <taxon>Pezizomycotina</taxon>
        <taxon>Dothideomycetes</taxon>
        <taxon>Dothideomycetidae</taxon>
        <taxon>Mycosphaerellales</taxon>
        <taxon>Teratosphaeriaceae</taxon>
        <taxon>Hortaea</taxon>
    </lineage>
</organism>
<proteinExistence type="predicted"/>
<dbReference type="InterPro" id="IPR057678">
    <property type="entry name" value="DUF7918"/>
</dbReference>
<feature type="region of interest" description="Disordered" evidence="1">
    <location>
        <begin position="612"/>
        <end position="843"/>
    </location>
</feature>
<evidence type="ECO:0000259" key="2">
    <source>
        <dbReference type="Pfam" id="PF25534"/>
    </source>
</evidence>
<dbReference type="Proteomes" id="UP000271337">
    <property type="component" value="Unassembled WGS sequence"/>
</dbReference>
<evidence type="ECO:0000256" key="1">
    <source>
        <dbReference type="SAM" id="MobiDB-lite"/>
    </source>
</evidence>
<dbReference type="PANTHER" id="PTHR36223">
    <property type="entry name" value="BETA-LACTAMASE-TYPE TRANSPEPTIDASE FOLD DOMAIN CONTAINING PROTEIN"/>
    <property type="match status" value="1"/>
</dbReference>
<reference evidence="3 4" key="1">
    <citation type="journal article" date="2018" name="BMC Genomics">
        <title>Genomic evidence for intraspecific hybridization in a clonal and extremely halotolerant yeast.</title>
        <authorList>
            <person name="Gostincar C."/>
            <person name="Stajich J.E."/>
            <person name="Zupancic J."/>
            <person name="Zalar P."/>
            <person name="Gunde-Cimerman N."/>
        </authorList>
    </citation>
    <scope>NUCLEOTIDE SEQUENCE [LARGE SCALE GENOMIC DNA]</scope>
    <source>
        <strain evidence="3 4">EXF-6669</strain>
    </source>
</reference>
<evidence type="ECO:0000313" key="4">
    <source>
        <dbReference type="Proteomes" id="UP000271337"/>
    </source>
</evidence>
<dbReference type="PANTHER" id="PTHR36223:SF5">
    <property type="entry name" value="BETA-LACTAMASE-TYPE TRANSPEPTIDASE FOLD DOMAIN CONTAINING PROTEIN"/>
    <property type="match status" value="1"/>
</dbReference>
<name>A0A3M7A8S3_HORWE</name>
<comment type="caution">
    <text evidence="3">The sequence shown here is derived from an EMBL/GenBank/DDBJ whole genome shotgun (WGS) entry which is preliminary data.</text>
</comment>
<dbReference type="Pfam" id="PF25534">
    <property type="entry name" value="DUF7918"/>
    <property type="match status" value="1"/>
</dbReference>
<feature type="compositionally biased region" description="Basic and acidic residues" evidence="1">
    <location>
        <begin position="813"/>
        <end position="834"/>
    </location>
</feature>
<sequence length="843" mass="91787">MVTPTTSPASTNPHLSTGKHLAAFKQPFRRTVAVMMRIFHLHHSNSSCESDSYPRVSHESGKQLEALSPDGSLKLGSEGNTSRESGYSESQIYVQSDSEALSIRCDSGVSFGAPQINIQIDQGWLRDEINEALRKSRETTGFKILPLDVNDESPILSAPIRLQPVELDESSIISLELGWIVRRSSVKAEHQAPSPSLNPYKDLPKGVSAGFGGMSFADAAELAVGHIPRQALAPLSPTPLLPDRKMPCFKGLAVSIHTPDGPIPEFSIQKQSRASRISSYIPVPPAKVPPGSLTGKPEQSTFAISITLLTPGLNVPYSTPKPTPEDPYPRPRIVGGLPGFTSERGRYGPPVQPYAPRTSNPNETIAAYIYFDGRPKEEVATLLRRGEETWVNSRWVSVPESEGGGLAEREFLFREVGLERWLNGLDLEGSKNKAELIEKRQRRLEKKRRKRQERVNSDGEMEDEPYSRLDRNGVLRYGGENGEPVEDIQDESGLFSLDSDSDDEPPQPEAAGQIKVALFRVLASGEIKRGEYSPQFDAHDDDEAGDQNGNANGEGGDADVDHTTSFAKPKALDPKTISTQTVTGLDPPESPYAVYTFFYRGEKQLQKMGIVLNEEQQKTPQSTKRKAAGSDFSKLGPLKAGGTVGFSGYRDPTAKRRGKKDVDAMESDDEDDDEKLVDREEDVEIKDEKGNLLSPEEARRQGELAEGVQKIKLKRQHSAEPLGEPSATRKSPYLRHEEDSPAGTPASVKSTSANAGTPPDGSLPSLRQEGLLDTIGSPFKKHRASMPGLGSGTFAPLGSTGPDAPFAPGPEAPDAKKAEEQHRAASTPEVKRNATAESDNEEL</sequence>
<feature type="compositionally biased region" description="Acidic residues" evidence="1">
    <location>
        <begin position="664"/>
        <end position="685"/>
    </location>
</feature>
<dbReference type="AlphaFoldDB" id="A0A3M7A8S3"/>
<feature type="region of interest" description="Disordered" evidence="1">
    <location>
        <begin position="530"/>
        <end position="587"/>
    </location>
</feature>
<feature type="domain" description="DUF7918" evidence="2">
    <location>
        <begin position="501"/>
        <end position="611"/>
    </location>
</feature>
<evidence type="ECO:0000313" key="3">
    <source>
        <dbReference type="EMBL" id="RMY23769.1"/>
    </source>
</evidence>
<feature type="region of interest" description="Disordered" evidence="1">
    <location>
        <begin position="340"/>
        <end position="359"/>
    </location>
</feature>